<keyword evidence="1" id="KW-0472">Membrane</keyword>
<evidence type="ECO:0000259" key="2">
    <source>
        <dbReference type="PROSITE" id="PS51832"/>
    </source>
</evidence>
<dbReference type="Pfam" id="PF13487">
    <property type="entry name" value="HD_5"/>
    <property type="match status" value="1"/>
</dbReference>
<dbReference type="InterPro" id="IPR052020">
    <property type="entry name" value="Cyclic_di-GMP/3'3'-cGAMP_PDE"/>
</dbReference>
<evidence type="ECO:0000313" key="3">
    <source>
        <dbReference type="EMBL" id="KKK72167.1"/>
    </source>
</evidence>
<dbReference type="AlphaFoldDB" id="A0A0F8XST9"/>
<protein>
    <recommendedName>
        <fullName evidence="2">HD-GYP domain-containing protein</fullName>
    </recommendedName>
</protein>
<sequence>EMVAHAEVVFSLSPSAAAKLKRNMLRTVFYVIAIVLATALTIYPIIRGLLTQLVKYSGELLQANLETMLVLGGTIAKRDSDTDAHNYRVSIYSVRLAEEVGLSDNQIQSLIKGALLHDVGKVGIRDDILLKPGKLDEQEFEIMKTHVNHGIDITSRAKWLSDGQPVVGGHHEKFDGSGYPGGLAGEAIPILARIFAIADVFDALTSKRPYKEPFSFDKTLLILEDSRGSHFDPDLLDVFTRIAEQLYKTYSGEENDISREHLGTIITHYFH</sequence>
<dbReference type="PROSITE" id="PS51832">
    <property type="entry name" value="HD_GYP"/>
    <property type="match status" value="1"/>
</dbReference>
<feature type="domain" description="HD-GYP" evidence="2">
    <location>
        <begin position="60"/>
        <end position="255"/>
    </location>
</feature>
<name>A0A0F8XST9_9ZZZZ</name>
<organism evidence="3">
    <name type="scientific">marine sediment metagenome</name>
    <dbReference type="NCBI Taxonomy" id="412755"/>
    <lineage>
        <taxon>unclassified sequences</taxon>
        <taxon>metagenomes</taxon>
        <taxon>ecological metagenomes</taxon>
    </lineage>
</organism>
<dbReference type="PANTHER" id="PTHR45228:SF1">
    <property type="entry name" value="CYCLIC DI-GMP PHOSPHODIESTERASE TM_0186"/>
    <property type="match status" value="1"/>
</dbReference>
<dbReference type="SUPFAM" id="SSF109604">
    <property type="entry name" value="HD-domain/PDEase-like"/>
    <property type="match status" value="1"/>
</dbReference>
<comment type="caution">
    <text evidence="3">The sequence shown here is derived from an EMBL/GenBank/DDBJ whole genome shotgun (WGS) entry which is preliminary data.</text>
</comment>
<feature type="transmembrane region" description="Helical" evidence="1">
    <location>
        <begin position="28"/>
        <end position="46"/>
    </location>
</feature>
<feature type="non-terminal residue" evidence="3">
    <location>
        <position position="1"/>
    </location>
</feature>
<evidence type="ECO:0000256" key="1">
    <source>
        <dbReference type="SAM" id="Phobius"/>
    </source>
</evidence>
<keyword evidence="1" id="KW-0812">Transmembrane</keyword>
<dbReference type="Gene3D" id="1.10.3210.10">
    <property type="entry name" value="Hypothetical protein af1432"/>
    <property type="match status" value="1"/>
</dbReference>
<accession>A0A0F8XST9</accession>
<keyword evidence="1" id="KW-1133">Transmembrane helix</keyword>
<dbReference type="EMBL" id="LAZR01057389">
    <property type="protein sequence ID" value="KKK72167.1"/>
    <property type="molecule type" value="Genomic_DNA"/>
</dbReference>
<proteinExistence type="predicted"/>
<reference evidence="3" key="1">
    <citation type="journal article" date="2015" name="Nature">
        <title>Complex archaea that bridge the gap between prokaryotes and eukaryotes.</title>
        <authorList>
            <person name="Spang A."/>
            <person name="Saw J.H."/>
            <person name="Jorgensen S.L."/>
            <person name="Zaremba-Niedzwiedzka K."/>
            <person name="Martijn J."/>
            <person name="Lind A.E."/>
            <person name="van Eijk R."/>
            <person name="Schleper C."/>
            <person name="Guy L."/>
            <person name="Ettema T.J."/>
        </authorList>
    </citation>
    <scope>NUCLEOTIDE SEQUENCE</scope>
</reference>
<dbReference type="CDD" id="cd00077">
    <property type="entry name" value="HDc"/>
    <property type="match status" value="1"/>
</dbReference>
<dbReference type="PANTHER" id="PTHR45228">
    <property type="entry name" value="CYCLIC DI-GMP PHOSPHODIESTERASE TM_0186-RELATED"/>
    <property type="match status" value="1"/>
</dbReference>
<dbReference type="SMART" id="SM00471">
    <property type="entry name" value="HDc"/>
    <property type="match status" value="1"/>
</dbReference>
<dbReference type="InterPro" id="IPR003607">
    <property type="entry name" value="HD/PDEase_dom"/>
</dbReference>
<gene>
    <name evidence="3" type="ORF">LCGC14_2906610</name>
</gene>
<dbReference type="InterPro" id="IPR037522">
    <property type="entry name" value="HD_GYP_dom"/>
</dbReference>